<keyword evidence="1 2" id="KW-0238">DNA-binding</keyword>
<evidence type="ECO:0000256" key="3">
    <source>
        <dbReference type="PIRNR" id="PIRNR002070"/>
    </source>
</evidence>
<dbReference type="Gene3D" id="2.40.50.140">
    <property type="entry name" value="Nucleic acid-binding proteins"/>
    <property type="match status" value="1"/>
</dbReference>
<reference evidence="6" key="1">
    <citation type="submission" date="2016-01" db="EMBL/GenBank/DDBJ databases">
        <authorList>
            <person name="Mitreva M."/>
            <person name="Pepin K.H."/>
            <person name="Mihindukulasuriya K.A."/>
            <person name="Fulton R."/>
            <person name="Fronick C."/>
            <person name="O'Laughlin M."/>
            <person name="Miner T."/>
            <person name="Herter B."/>
            <person name="Rosa B.A."/>
            <person name="Cordes M."/>
            <person name="Tomlinson C."/>
            <person name="Wollam A."/>
            <person name="Palsikar V.B."/>
            <person name="Mardis E.R."/>
            <person name="Wilson R.K."/>
        </authorList>
    </citation>
    <scope>NUCLEOTIDE SEQUENCE [LARGE SCALE GENOMIC DNA]</scope>
    <source>
        <strain evidence="6">KA00182</strain>
    </source>
</reference>
<evidence type="ECO:0000256" key="4">
    <source>
        <dbReference type="SAM" id="MobiDB-lite"/>
    </source>
</evidence>
<organism evidence="5 6">
    <name type="scientific">Megasphaera hutchinsoni</name>
    <dbReference type="NCBI Taxonomy" id="1588748"/>
    <lineage>
        <taxon>Bacteria</taxon>
        <taxon>Bacillati</taxon>
        <taxon>Bacillota</taxon>
        <taxon>Negativicutes</taxon>
        <taxon>Veillonellales</taxon>
        <taxon>Veillonellaceae</taxon>
        <taxon>Megasphaera</taxon>
    </lineage>
</organism>
<dbReference type="RefSeq" id="WP_007393155.1">
    <property type="nucleotide sequence ID" value="NZ_KQ960953.1"/>
</dbReference>
<feature type="compositionally biased region" description="Polar residues" evidence="4">
    <location>
        <begin position="119"/>
        <end position="143"/>
    </location>
</feature>
<dbReference type="PATRIC" id="fig|1588748.3.peg.1260"/>
<comment type="caution">
    <text evidence="5">The sequence shown here is derived from an EMBL/GenBank/DDBJ whole genome shotgun (WGS) entry which is preliminary data.</text>
</comment>
<dbReference type="InterPro" id="IPR012340">
    <property type="entry name" value="NA-bd_OB-fold"/>
</dbReference>
<sequence>MNSVQLLGNLARDPEIRSTTTGKTVARFTVACSSSYVSATGEKREMTDFVPCVAWGNLAESCQENLAKGKRVFVQGRFSRRSYETQDGQKRYVTEVVCEFIGQPLGKGMNETGMGRSGAQETVHTENQSFGDAGSPSTEEVPF</sequence>
<keyword evidence="6" id="KW-1185">Reference proteome</keyword>
<evidence type="ECO:0000313" key="6">
    <source>
        <dbReference type="Proteomes" id="UP000070160"/>
    </source>
</evidence>
<dbReference type="PROSITE" id="PS50935">
    <property type="entry name" value="SSB"/>
    <property type="match status" value="1"/>
</dbReference>
<dbReference type="AlphaFoldDB" id="A0A134CE94"/>
<accession>A0A134CE94</accession>
<dbReference type="HAMAP" id="MF_00984">
    <property type="entry name" value="SSB"/>
    <property type="match status" value="1"/>
</dbReference>
<dbReference type="SUPFAM" id="SSF50249">
    <property type="entry name" value="Nucleic acid-binding proteins"/>
    <property type="match status" value="1"/>
</dbReference>
<dbReference type="GO" id="GO:0009295">
    <property type="term" value="C:nucleoid"/>
    <property type="evidence" value="ECO:0007669"/>
    <property type="project" value="TreeGrafter"/>
</dbReference>
<evidence type="ECO:0000256" key="1">
    <source>
        <dbReference type="ARBA" id="ARBA00023125"/>
    </source>
</evidence>
<dbReference type="PANTHER" id="PTHR10302">
    <property type="entry name" value="SINGLE-STRANDED DNA-BINDING PROTEIN"/>
    <property type="match status" value="1"/>
</dbReference>
<dbReference type="CDD" id="cd04496">
    <property type="entry name" value="SSB_OBF"/>
    <property type="match status" value="1"/>
</dbReference>
<protein>
    <recommendedName>
        <fullName evidence="2 3">Single-stranded DNA-binding protein</fullName>
        <shortName evidence="2">SSB</shortName>
    </recommendedName>
</protein>
<dbReference type="InterPro" id="IPR000424">
    <property type="entry name" value="Primosome_PriB/ssb"/>
</dbReference>
<name>A0A134CE94_9FIRM</name>
<dbReference type="GO" id="GO:0003697">
    <property type="term" value="F:single-stranded DNA binding"/>
    <property type="evidence" value="ECO:0007669"/>
    <property type="project" value="UniProtKB-UniRule"/>
</dbReference>
<comment type="subunit">
    <text evidence="2">Homotetramer.</text>
</comment>
<dbReference type="NCBIfam" id="TIGR00621">
    <property type="entry name" value="ssb"/>
    <property type="match status" value="1"/>
</dbReference>
<dbReference type="Pfam" id="PF00436">
    <property type="entry name" value="SSB"/>
    <property type="match status" value="1"/>
</dbReference>
<dbReference type="InterPro" id="IPR011344">
    <property type="entry name" value="ssDNA-bd"/>
</dbReference>
<evidence type="ECO:0000313" key="5">
    <source>
        <dbReference type="EMBL" id="KXB90548.1"/>
    </source>
</evidence>
<feature type="region of interest" description="Disordered" evidence="4">
    <location>
        <begin position="109"/>
        <end position="143"/>
    </location>
</feature>
<comment type="caution">
    <text evidence="2">Lacks conserved residue(s) required for the propagation of feature annotation.</text>
</comment>
<gene>
    <name evidence="5" type="ORF">HMPREF3182_01303</name>
</gene>
<proteinExistence type="inferred from homology"/>
<dbReference type="Proteomes" id="UP000070160">
    <property type="component" value="Unassembled WGS sequence"/>
</dbReference>
<dbReference type="STRING" id="1588748.HMPREF3182_01303"/>
<dbReference type="PIRSF" id="PIRSF002070">
    <property type="entry name" value="SSB"/>
    <property type="match status" value="1"/>
</dbReference>
<dbReference type="GO" id="GO:0006260">
    <property type="term" value="P:DNA replication"/>
    <property type="evidence" value="ECO:0007669"/>
    <property type="project" value="InterPro"/>
</dbReference>
<dbReference type="PANTHER" id="PTHR10302:SF27">
    <property type="entry name" value="SINGLE-STRANDED DNA-BINDING PROTEIN"/>
    <property type="match status" value="1"/>
</dbReference>
<evidence type="ECO:0000256" key="2">
    <source>
        <dbReference type="HAMAP-Rule" id="MF_00984"/>
    </source>
</evidence>
<dbReference type="EMBL" id="LSDT01000046">
    <property type="protein sequence ID" value="KXB90548.1"/>
    <property type="molecule type" value="Genomic_DNA"/>
</dbReference>